<feature type="non-terminal residue" evidence="1">
    <location>
        <position position="1"/>
    </location>
</feature>
<organism evidence="1 2">
    <name type="scientific">Brassica rapa subsp. trilocularis</name>
    <dbReference type="NCBI Taxonomy" id="1813537"/>
    <lineage>
        <taxon>Eukaryota</taxon>
        <taxon>Viridiplantae</taxon>
        <taxon>Streptophyta</taxon>
        <taxon>Embryophyta</taxon>
        <taxon>Tracheophyta</taxon>
        <taxon>Spermatophyta</taxon>
        <taxon>Magnoliopsida</taxon>
        <taxon>eudicotyledons</taxon>
        <taxon>Gunneridae</taxon>
        <taxon>Pentapetalae</taxon>
        <taxon>rosids</taxon>
        <taxon>malvids</taxon>
        <taxon>Brassicales</taxon>
        <taxon>Brassicaceae</taxon>
        <taxon>Brassiceae</taxon>
        <taxon>Brassica</taxon>
    </lineage>
</organism>
<dbReference type="EMBL" id="JADBGQ010000008">
    <property type="protein sequence ID" value="KAG5383555.1"/>
    <property type="molecule type" value="Genomic_DNA"/>
</dbReference>
<protein>
    <submittedName>
        <fullName evidence="1">Uncharacterized protein</fullName>
    </submittedName>
</protein>
<evidence type="ECO:0000313" key="1">
    <source>
        <dbReference type="EMBL" id="KAG5383555.1"/>
    </source>
</evidence>
<proteinExistence type="predicted"/>
<sequence>GPEYLLIPHAKQSENEITTAKFKNRKKRAKRSLIPNLRMSVFTTRYKPGLESFLLSCHSPRTPYIFAPRSVYAFTFLPLSRHSIKWRYSIFSDLRNYLQNFVFIRGNLTFILPCAPNVNRPTVYGFWLRNRRMGLESRFRSLWAVFRLEAFTATSFDKEQNFRGFYRKLGRYVAIVLGLSVVRLPYSSSSVAGFRYVYVTLGQPVFDSIEI</sequence>
<evidence type="ECO:0000313" key="2">
    <source>
        <dbReference type="Proteomes" id="UP000823674"/>
    </source>
</evidence>
<keyword evidence="2" id="KW-1185">Reference proteome</keyword>
<gene>
    <name evidence="1" type="primary">A09p025840.1_BraROA</name>
    <name evidence="1" type="ORF">IGI04_035025</name>
</gene>
<reference evidence="1 2" key="1">
    <citation type="submission" date="2021-03" db="EMBL/GenBank/DDBJ databases">
        <authorList>
            <person name="King G.J."/>
            <person name="Bancroft I."/>
            <person name="Baten A."/>
            <person name="Bloomfield J."/>
            <person name="Borpatragohain P."/>
            <person name="He Z."/>
            <person name="Irish N."/>
            <person name="Irwin J."/>
            <person name="Liu K."/>
            <person name="Mauleon R.P."/>
            <person name="Moore J."/>
            <person name="Morris R."/>
            <person name="Ostergaard L."/>
            <person name="Wang B."/>
            <person name="Wells R."/>
        </authorList>
    </citation>
    <scope>NUCLEOTIDE SEQUENCE [LARGE SCALE GENOMIC DNA]</scope>
    <source>
        <strain evidence="1">R-o-18</strain>
        <tissue evidence="1">Leaf</tissue>
    </source>
</reference>
<name>A0ABQ7LCD0_BRACM</name>
<dbReference type="Proteomes" id="UP000823674">
    <property type="component" value="Chromosome A09"/>
</dbReference>
<accession>A0ABQ7LCD0</accession>
<comment type="caution">
    <text evidence="1">The sequence shown here is derived from an EMBL/GenBank/DDBJ whole genome shotgun (WGS) entry which is preliminary data.</text>
</comment>